<dbReference type="VEuPathDB" id="PlasmoDB:PCOAH_00037460"/>
<sequence>MNFCLSRICNSYADFFVIFHNIFLSNFCYLAAFRTAICRQLVVSFFWLQMEHAHRTALTETEDDLRIENQNFLGASLALDLNVSCDGYLRTWIIGAIFLSFFLFSFVKRVQVLLKEDKGLLSEVLLMLVCFLWTYFGTIQINKASACQKSAPYLFWAVFTLVTTIWCSIIGLILSLMIITIGSFFVVRSKVG</sequence>
<accession>A0A1B1E496</accession>
<evidence type="ECO:0000313" key="2">
    <source>
        <dbReference type="EMBL" id="ANQ09760.1"/>
    </source>
</evidence>
<dbReference type="AlphaFoldDB" id="A0A1B1E496"/>
<name>A0A1B1E496_9APIC</name>
<keyword evidence="1" id="KW-0472">Membrane</keyword>
<dbReference type="OrthoDB" id="409650at2759"/>
<dbReference type="RefSeq" id="XP_019916455.1">
    <property type="nucleotide sequence ID" value="XM_020060537.1"/>
</dbReference>
<protein>
    <submittedName>
        <fullName evidence="2">Uncharacterized protein</fullName>
    </submittedName>
</protein>
<feature type="transmembrane region" description="Helical" evidence="1">
    <location>
        <begin position="89"/>
        <end position="107"/>
    </location>
</feature>
<feature type="transmembrane region" description="Helical" evidence="1">
    <location>
        <begin position="153"/>
        <end position="186"/>
    </location>
</feature>
<evidence type="ECO:0000256" key="1">
    <source>
        <dbReference type="SAM" id="Phobius"/>
    </source>
</evidence>
<dbReference type="EMBL" id="CP016250">
    <property type="protein sequence ID" value="ANQ09760.1"/>
    <property type="molecule type" value="Genomic_DNA"/>
</dbReference>
<proteinExistence type="predicted"/>
<organism evidence="2 3">
    <name type="scientific">Plasmodium coatneyi</name>
    <dbReference type="NCBI Taxonomy" id="208452"/>
    <lineage>
        <taxon>Eukaryota</taxon>
        <taxon>Sar</taxon>
        <taxon>Alveolata</taxon>
        <taxon>Apicomplexa</taxon>
        <taxon>Aconoidasida</taxon>
        <taxon>Haemosporida</taxon>
        <taxon>Plasmodiidae</taxon>
        <taxon>Plasmodium</taxon>
    </lineage>
</organism>
<keyword evidence="1" id="KW-0812">Transmembrane</keyword>
<evidence type="ECO:0000313" key="3">
    <source>
        <dbReference type="Proteomes" id="UP000092716"/>
    </source>
</evidence>
<keyword evidence="3" id="KW-1185">Reference proteome</keyword>
<reference evidence="3" key="1">
    <citation type="submission" date="2016-06" db="EMBL/GenBank/DDBJ databases">
        <title>First high quality genome sequence of Plasmodium coatneyi using continuous long reads from single molecule, real-time sequencing.</title>
        <authorList>
            <person name="Chien J.-T."/>
            <person name="Pakala S.B."/>
            <person name="Geraldo J.A."/>
            <person name="Lapp S.A."/>
            <person name="Barnwell J.W."/>
            <person name="Kissinger J.C."/>
            <person name="Galinski M.R."/>
            <person name="Humphrey J.C."/>
        </authorList>
    </citation>
    <scope>NUCLEOTIDE SEQUENCE [LARGE SCALE GENOMIC DNA]</scope>
    <source>
        <strain evidence="3">Hackeri</strain>
    </source>
</reference>
<dbReference type="GeneID" id="30910477"/>
<feature type="transmembrane region" description="Helical" evidence="1">
    <location>
        <begin position="119"/>
        <end position="141"/>
    </location>
</feature>
<keyword evidence="1" id="KW-1133">Transmembrane helix</keyword>
<feature type="transmembrane region" description="Helical" evidence="1">
    <location>
        <begin position="12"/>
        <end position="32"/>
    </location>
</feature>
<gene>
    <name evidence="2" type="ORF">PCOAH_00037460</name>
</gene>
<dbReference type="Proteomes" id="UP000092716">
    <property type="component" value="Chromosome 12"/>
</dbReference>
<dbReference type="KEGG" id="pcot:PCOAH_00037460"/>